<protein>
    <recommendedName>
        <fullName evidence="3">Mor transcription activator domain-containing protein</fullName>
    </recommendedName>
</protein>
<dbReference type="InterPro" id="IPR009057">
    <property type="entry name" value="Homeodomain-like_sf"/>
</dbReference>
<evidence type="ECO:0000313" key="1">
    <source>
        <dbReference type="EMBL" id="RAW11534.1"/>
    </source>
</evidence>
<evidence type="ECO:0008006" key="3">
    <source>
        <dbReference type="Google" id="ProtNLM"/>
    </source>
</evidence>
<name>A0A329QGQ3_9BACL</name>
<dbReference type="InterPro" id="IPR052411">
    <property type="entry name" value="c-mor_Regulatory_Protein"/>
</dbReference>
<dbReference type="PANTHER" id="PTHR37812:SF1">
    <property type="entry name" value="MU-LIKE PROPHAGE FLUMU PROTEIN C"/>
    <property type="match status" value="1"/>
</dbReference>
<dbReference type="PANTHER" id="PTHR37812">
    <property type="entry name" value="MU-LIKE PROPHAGE FLUMU PROTEIN C"/>
    <property type="match status" value="1"/>
</dbReference>
<accession>A0A329QGQ3</accession>
<sequence>MKYVNADTIFPEELLKEIQKYFHGHMVYVPTPEKLHKKWGEKSGSREQLSLRNETIRQTYFNGKSIDELSEEFGLSYESIKKIIYSKK</sequence>
<dbReference type="AlphaFoldDB" id="A0A329QGQ3"/>
<dbReference type="EMBL" id="QEVW01000018">
    <property type="protein sequence ID" value="RAW11534.1"/>
    <property type="molecule type" value="Genomic_DNA"/>
</dbReference>
<organism evidence="1 2">
    <name type="scientific">Paenibacillus taichungensis</name>
    <dbReference type="NCBI Taxonomy" id="484184"/>
    <lineage>
        <taxon>Bacteria</taxon>
        <taxon>Bacillati</taxon>
        <taxon>Bacillota</taxon>
        <taxon>Bacilli</taxon>
        <taxon>Bacillales</taxon>
        <taxon>Paenibacillaceae</taxon>
        <taxon>Paenibacillus</taxon>
    </lineage>
</organism>
<proteinExistence type="predicted"/>
<dbReference type="Gene3D" id="1.10.10.60">
    <property type="entry name" value="Homeodomain-like"/>
    <property type="match status" value="1"/>
</dbReference>
<dbReference type="RefSeq" id="WP_113055538.1">
    <property type="nucleotide sequence ID" value="NZ_QEVW01000018.1"/>
</dbReference>
<dbReference type="SUPFAM" id="SSF46689">
    <property type="entry name" value="Homeodomain-like"/>
    <property type="match status" value="1"/>
</dbReference>
<dbReference type="NCBIfam" id="NF040785">
    <property type="entry name" value="CD3324_fam"/>
    <property type="match status" value="1"/>
</dbReference>
<gene>
    <name evidence="1" type="ORF">DC345_25190</name>
</gene>
<reference evidence="1 2" key="1">
    <citation type="submission" date="2018-04" db="EMBL/GenBank/DDBJ databases">
        <title>Paenibacillus taichungensis Genome sequencing and assembly.</title>
        <authorList>
            <person name="Xu J."/>
            <person name="Rensing C."/>
            <person name="Mazhar H.S."/>
        </authorList>
    </citation>
    <scope>NUCLEOTIDE SEQUENCE [LARGE SCALE GENOMIC DNA]</scope>
    <source>
        <strain evidence="1 2">NC1</strain>
    </source>
</reference>
<comment type="caution">
    <text evidence="1">The sequence shown here is derived from an EMBL/GenBank/DDBJ whole genome shotgun (WGS) entry which is preliminary data.</text>
</comment>
<dbReference type="InterPro" id="IPR049739">
    <property type="entry name" value="YraL-like"/>
</dbReference>
<evidence type="ECO:0000313" key="2">
    <source>
        <dbReference type="Proteomes" id="UP000250642"/>
    </source>
</evidence>
<dbReference type="Proteomes" id="UP000250642">
    <property type="component" value="Unassembled WGS sequence"/>
</dbReference>